<name>A0ABT5V754_9ACTO</name>
<feature type="transmembrane region" description="Helical" evidence="7">
    <location>
        <begin position="110"/>
        <end position="128"/>
    </location>
</feature>
<dbReference type="InterPro" id="IPR002524">
    <property type="entry name" value="Cation_efflux"/>
</dbReference>
<dbReference type="Proteomes" id="UP001219297">
    <property type="component" value="Unassembled WGS sequence"/>
</dbReference>
<evidence type="ECO:0000256" key="6">
    <source>
        <dbReference type="ARBA" id="ARBA00023136"/>
    </source>
</evidence>
<dbReference type="InterPro" id="IPR058533">
    <property type="entry name" value="Cation_efflux_TM"/>
</dbReference>
<dbReference type="InterPro" id="IPR050291">
    <property type="entry name" value="CDF_Transporter"/>
</dbReference>
<proteinExistence type="inferred from homology"/>
<dbReference type="EMBL" id="JARBHI010000009">
    <property type="protein sequence ID" value="MDE1656420.1"/>
    <property type="molecule type" value="Genomic_DNA"/>
</dbReference>
<evidence type="ECO:0000256" key="5">
    <source>
        <dbReference type="ARBA" id="ARBA00022989"/>
    </source>
</evidence>
<evidence type="ECO:0000259" key="9">
    <source>
        <dbReference type="Pfam" id="PF16916"/>
    </source>
</evidence>
<keyword evidence="5 7" id="KW-1133">Transmembrane helix</keyword>
<comment type="caution">
    <text evidence="10">The sequence shown here is derived from an EMBL/GenBank/DDBJ whole genome shotgun (WGS) entry which is preliminary data.</text>
</comment>
<evidence type="ECO:0000256" key="2">
    <source>
        <dbReference type="ARBA" id="ARBA00008114"/>
    </source>
</evidence>
<feature type="transmembrane region" description="Helical" evidence="7">
    <location>
        <begin position="180"/>
        <end position="199"/>
    </location>
</feature>
<organism evidence="10 11">
    <name type="scientific">Actinotignum sanguinis</name>
    <dbReference type="NCBI Taxonomy" id="1445614"/>
    <lineage>
        <taxon>Bacteria</taxon>
        <taxon>Bacillati</taxon>
        <taxon>Actinomycetota</taxon>
        <taxon>Actinomycetes</taxon>
        <taxon>Actinomycetales</taxon>
        <taxon>Actinomycetaceae</taxon>
        <taxon>Actinotignum</taxon>
    </lineage>
</organism>
<keyword evidence="11" id="KW-1185">Reference proteome</keyword>
<dbReference type="PANTHER" id="PTHR43840:SF15">
    <property type="entry name" value="MITOCHONDRIAL METAL TRANSPORTER 1-RELATED"/>
    <property type="match status" value="1"/>
</dbReference>
<dbReference type="NCBIfam" id="TIGR01297">
    <property type="entry name" value="CDF"/>
    <property type="match status" value="1"/>
</dbReference>
<dbReference type="Gene3D" id="1.20.1510.10">
    <property type="entry name" value="Cation efflux protein transmembrane domain"/>
    <property type="match status" value="1"/>
</dbReference>
<keyword evidence="4 7" id="KW-0812">Transmembrane</keyword>
<comment type="similarity">
    <text evidence="2">Belongs to the cation diffusion facilitator (CDF) transporter (TC 2.A.4) family.</text>
</comment>
<keyword evidence="3" id="KW-0813">Transport</keyword>
<accession>A0ABT5V754</accession>
<dbReference type="InterPro" id="IPR036837">
    <property type="entry name" value="Cation_efflux_CTD_sf"/>
</dbReference>
<dbReference type="Gene3D" id="3.30.70.1350">
    <property type="entry name" value="Cation efflux protein, cytoplasmic domain"/>
    <property type="match status" value="1"/>
</dbReference>
<evidence type="ECO:0000256" key="3">
    <source>
        <dbReference type="ARBA" id="ARBA00022448"/>
    </source>
</evidence>
<feature type="domain" description="Cation efflux protein transmembrane" evidence="8">
    <location>
        <begin position="40"/>
        <end position="233"/>
    </location>
</feature>
<feature type="transmembrane region" description="Helical" evidence="7">
    <location>
        <begin position="38"/>
        <end position="60"/>
    </location>
</feature>
<evidence type="ECO:0000256" key="4">
    <source>
        <dbReference type="ARBA" id="ARBA00022692"/>
    </source>
</evidence>
<feature type="transmembrane region" description="Helical" evidence="7">
    <location>
        <begin position="205"/>
        <end position="225"/>
    </location>
</feature>
<dbReference type="SUPFAM" id="SSF160240">
    <property type="entry name" value="Cation efflux protein cytoplasmic domain-like"/>
    <property type="match status" value="1"/>
</dbReference>
<evidence type="ECO:0000313" key="10">
    <source>
        <dbReference type="EMBL" id="MDE1656420.1"/>
    </source>
</evidence>
<reference evidence="10 11" key="1">
    <citation type="submission" date="2023-02" db="EMBL/GenBank/DDBJ databases">
        <title>Defining the Infant Male Urobiome and Moving Towards Mechanisms in Urobiome Research.</title>
        <authorList>
            <person name="Reasoner S."/>
            <person name="Flores V."/>
            <person name="Van Horn G."/>
            <person name="Morales G."/>
            <person name="Peard L."/>
            <person name="Abelson B."/>
            <person name="Manuel C."/>
            <person name="Lee J."/>
            <person name="Baker B."/>
            <person name="Williams T."/>
            <person name="Schmitz J."/>
            <person name="Clayton D."/>
            <person name="Hadjifrangiskou M."/>
        </authorList>
    </citation>
    <scope>NUCLEOTIDE SEQUENCE [LARGE SCALE GENOMIC DNA]</scope>
    <source>
        <strain evidence="10 11">AS1053</strain>
    </source>
</reference>
<dbReference type="RefSeq" id="WP_274778499.1">
    <property type="nucleotide sequence ID" value="NZ_JARBHI010000009.1"/>
</dbReference>
<dbReference type="PANTHER" id="PTHR43840">
    <property type="entry name" value="MITOCHONDRIAL METAL TRANSPORTER 1-RELATED"/>
    <property type="match status" value="1"/>
</dbReference>
<dbReference type="Pfam" id="PF01545">
    <property type="entry name" value="Cation_efflux"/>
    <property type="match status" value="1"/>
</dbReference>
<dbReference type="InterPro" id="IPR027470">
    <property type="entry name" value="Cation_efflux_CTD"/>
</dbReference>
<feature type="transmembrane region" description="Helical" evidence="7">
    <location>
        <begin position="72"/>
        <end position="90"/>
    </location>
</feature>
<evidence type="ECO:0000259" key="8">
    <source>
        <dbReference type="Pfam" id="PF01545"/>
    </source>
</evidence>
<evidence type="ECO:0000313" key="11">
    <source>
        <dbReference type="Proteomes" id="UP001219297"/>
    </source>
</evidence>
<sequence>MGSVNNPLPATVACTVGTVSTVGSPSAAPAPTSKLVRYAWLSVAAALITISLKAAGYWLTDSVGLLSDATESLVNLAAAVVAVLALSAAAKPANARYTYGRSKAEYFSSAVEGAMIFAAAGFIIFSAVDRIIHPQPLAALGWGLGIVALASLVNGIVGVVLLRAAAKHRSPTLRADGKHLLTDVITSVGVIVGVGLVALTDEPLLDPIVAILVAVNILATGVKLLRESLAGLMDAALSEPDTEKIVAILRSHTSREVRFHGLQTRVAGRESFCNFDLLVPSTWTVREGHELAEDIAEELRAAVSHLRALIHVEPLEDPRSYEDIPEGYVPLGGISDAVPDIVVEALTTGKNDDAATSQK</sequence>
<dbReference type="Pfam" id="PF16916">
    <property type="entry name" value="ZT_dimer"/>
    <property type="match status" value="1"/>
</dbReference>
<evidence type="ECO:0000256" key="7">
    <source>
        <dbReference type="SAM" id="Phobius"/>
    </source>
</evidence>
<feature type="transmembrane region" description="Helical" evidence="7">
    <location>
        <begin position="140"/>
        <end position="160"/>
    </location>
</feature>
<feature type="domain" description="Cation efflux protein cytoplasmic" evidence="9">
    <location>
        <begin position="238"/>
        <end position="314"/>
    </location>
</feature>
<comment type="subcellular location">
    <subcellularLocation>
        <location evidence="1">Membrane</location>
        <topology evidence="1">Multi-pass membrane protein</topology>
    </subcellularLocation>
</comment>
<gene>
    <name evidence="10" type="ORF">PWJ81_04975</name>
</gene>
<dbReference type="SUPFAM" id="SSF161111">
    <property type="entry name" value="Cation efflux protein transmembrane domain-like"/>
    <property type="match status" value="1"/>
</dbReference>
<keyword evidence="6 7" id="KW-0472">Membrane</keyword>
<protein>
    <submittedName>
        <fullName evidence="10">Cation diffusion facilitator family transporter</fullName>
    </submittedName>
</protein>
<dbReference type="InterPro" id="IPR027469">
    <property type="entry name" value="Cation_efflux_TMD_sf"/>
</dbReference>
<evidence type="ECO:0000256" key="1">
    <source>
        <dbReference type="ARBA" id="ARBA00004141"/>
    </source>
</evidence>